<evidence type="ECO:0000313" key="2">
    <source>
        <dbReference type="Proteomes" id="UP001244207"/>
    </source>
</evidence>
<dbReference type="EMBL" id="JAHMHS010000170">
    <property type="protein sequence ID" value="KAK1710552.1"/>
    <property type="molecule type" value="Genomic_DNA"/>
</dbReference>
<dbReference type="GeneID" id="85393387"/>
<gene>
    <name evidence="1" type="ORF">BDZ83DRAFT_640461</name>
</gene>
<protein>
    <submittedName>
        <fullName evidence="1">Uncharacterized protein</fullName>
    </submittedName>
</protein>
<proteinExistence type="predicted"/>
<accession>A0AAD8U7B7</accession>
<sequence>MPPGLSRLFPKLADSAHSFTHPLLFSPSDMKVPAIGREGSQRIEKQCKAHLIP</sequence>
<dbReference type="AlphaFoldDB" id="A0AAD8U7B7"/>
<name>A0AAD8U7B7_GLOAC</name>
<comment type="caution">
    <text evidence="1">The sequence shown here is derived from an EMBL/GenBank/DDBJ whole genome shotgun (WGS) entry which is preliminary data.</text>
</comment>
<dbReference type="RefSeq" id="XP_060358831.1">
    <property type="nucleotide sequence ID" value="XM_060509488.1"/>
</dbReference>
<evidence type="ECO:0000313" key="1">
    <source>
        <dbReference type="EMBL" id="KAK1710552.1"/>
    </source>
</evidence>
<organism evidence="1 2">
    <name type="scientific">Glomerella acutata</name>
    <name type="common">Colletotrichum acutatum</name>
    <dbReference type="NCBI Taxonomy" id="27357"/>
    <lineage>
        <taxon>Eukaryota</taxon>
        <taxon>Fungi</taxon>
        <taxon>Dikarya</taxon>
        <taxon>Ascomycota</taxon>
        <taxon>Pezizomycotina</taxon>
        <taxon>Sordariomycetes</taxon>
        <taxon>Hypocreomycetidae</taxon>
        <taxon>Glomerellales</taxon>
        <taxon>Glomerellaceae</taxon>
        <taxon>Colletotrichum</taxon>
        <taxon>Colletotrichum acutatum species complex</taxon>
    </lineage>
</organism>
<keyword evidence="2" id="KW-1185">Reference proteome</keyword>
<dbReference type="Proteomes" id="UP001244207">
    <property type="component" value="Unassembled WGS sequence"/>
</dbReference>
<reference evidence="1" key="1">
    <citation type="submission" date="2021-12" db="EMBL/GenBank/DDBJ databases">
        <title>Comparative genomics, transcriptomics and evolutionary studies reveal genomic signatures of adaptation to plant cell wall in hemibiotrophic fungi.</title>
        <authorList>
            <consortium name="DOE Joint Genome Institute"/>
            <person name="Baroncelli R."/>
            <person name="Diaz J.F."/>
            <person name="Benocci T."/>
            <person name="Peng M."/>
            <person name="Battaglia E."/>
            <person name="Haridas S."/>
            <person name="Andreopoulos W."/>
            <person name="Labutti K."/>
            <person name="Pangilinan J."/>
            <person name="Floch G.L."/>
            <person name="Makela M.R."/>
            <person name="Henrissat B."/>
            <person name="Grigoriev I.V."/>
            <person name="Crouch J.A."/>
            <person name="De Vries R.P."/>
            <person name="Sukno S.A."/>
            <person name="Thon M.R."/>
        </authorList>
    </citation>
    <scope>NUCLEOTIDE SEQUENCE</scope>
    <source>
        <strain evidence="1">CBS 112980</strain>
    </source>
</reference>